<comment type="caution">
    <text evidence="1">The sequence shown here is derived from an EMBL/GenBank/DDBJ whole genome shotgun (WGS) entry which is preliminary data.</text>
</comment>
<evidence type="ECO:0000313" key="2">
    <source>
        <dbReference type="Proteomes" id="UP000177130"/>
    </source>
</evidence>
<gene>
    <name evidence="1" type="ORF">A3C72_00580</name>
</gene>
<evidence type="ECO:0000313" key="1">
    <source>
        <dbReference type="EMBL" id="OHA23335.1"/>
    </source>
</evidence>
<protein>
    <submittedName>
        <fullName evidence="1">Uncharacterized protein</fullName>
    </submittedName>
</protein>
<proteinExistence type="predicted"/>
<dbReference type="STRING" id="1802306.A3C72_00580"/>
<name>A0A1G2MHF8_9BACT</name>
<accession>A0A1G2MHF8</accession>
<dbReference type="AlphaFoldDB" id="A0A1G2MHF8"/>
<organism evidence="1 2">
    <name type="scientific">Candidatus Taylorbacteria bacterium RIFCSPHIGHO2_02_FULL_43_32b</name>
    <dbReference type="NCBI Taxonomy" id="1802306"/>
    <lineage>
        <taxon>Bacteria</taxon>
        <taxon>Candidatus Tayloriibacteriota</taxon>
    </lineage>
</organism>
<dbReference type="Proteomes" id="UP000177130">
    <property type="component" value="Unassembled WGS sequence"/>
</dbReference>
<sequence length="70" mass="7931">MESTPDSQALGALFGGRREEAALILNKAKQSDDDGLMAVMCQKGREFDKIHRRLSRAARERQAEQRKYGH</sequence>
<reference evidence="1 2" key="1">
    <citation type="journal article" date="2016" name="Nat. Commun.">
        <title>Thousands of microbial genomes shed light on interconnected biogeochemical processes in an aquifer system.</title>
        <authorList>
            <person name="Anantharaman K."/>
            <person name="Brown C.T."/>
            <person name="Hug L.A."/>
            <person name="Sharon I."/>
            <person name="Castelle C.J."/>
            <person name="Probst A.J."/>
            <person name="Thomas B.C."/>
            <person name="Singh A."/>
            <person name="Wilkins M.J."/>
            <person name="Karaoz U."/>
            <person name="Brodie E.L."/>
            <person name="Williams K.H."/>
            <person name="Hubbard S.S."/>
            <person name="Banfield J.F."/>
        </authorList>
    </citation>
    <scope>NUCLEOTIDE SEQUENCE [LARGE SCALE GENOMIC DNA]</scope>
</reference>
<dbReference type="EMBL" id="MHRK01000037">
    <property type="protein sequence ID" value="OHA23335.1"/>
    <property type="molecule type" value="Genomic_DNA"/>
</dbReference>